<gene>
    <name evidence="2" type="ORF">MICH65_0481</name>
</gene>
<accession>A0A857NC31</accession>
<feature type="transmembrane region" description="Helical" evidence="1">
    <location>
        <begin position="299"/>
        <end position="317"/>
    </location>
</feature>
<feature type="transmembrane region" description="Helical" evidence="1">
    <location>
        <begin position="201"/>
        <end position="217"/>
    </location>
</feature>
<feature type="transmembrane region" description="Helical" evidence="1">
    <location>
        <begin position="115"/>
        <end position="140"/>
    </location>
</feature>
<feature type="transmembrane region" description="Helical" evidence="1">
    <location>
        <begin position="542"/>
        <end position="562"/>
    </location>
</feature>
<organism evidence="2 3">
    <name type="scientific">Candidatus Chazhemtobacterium aquaticus</name>
    <dbReference type="NCBI Taxonomy" id="2715735"/>
    <lineage>
        <taxon>Bacteria</taxon>
        <taxon>Candidatus Chazhemtobacteraceae</taxon>
        <taxon>Candidatus Chazhemtobacterium</taxon>
    </lineage>
</organism>
<keyword evidence="1" id="KW-0812">Transmembrane</keyword>
<protein>
    <recommendedName>
        <fullName evidence="4">Membrane protein 6-pyruvoyl-tetrahydropterin synthase-related domain-containing protein</fullName>
    </recommendedName>
</protein>
<keyword evidence="3" id="KW-1185">Reference proteome</keyword>
<name>A0A857NC31_9BACT</name>
<dbReference type="KEGG" id="caqa:MICH65_0481"/>
<dbReference type="EMBL" id="CP047901">
    <property type="protein sequence ID" value="QHO63462.1"/>
    <property type="molecule type" value="Genomic_DNA"/>
</dbReference>
<dbReference type="RefSeq" id="WP_161931843.1">
    <property type="nucleotide sequence ID" value="NZ_CP047901.1"/>
</dbReference>
<dbReference type="Proteomes" id="UP000463983">
    <property type="component" value="Chromosome"/>
</dbReference>
<reference evidence="3" key="1">
    <citation type="journal article" date="2020" name="Microorganisms">
        <title>Complete Genome of a Member of a New Bacterial Lineage in the Microgenomates Group Reveals an Unusual Nucleotide Composition Disparity Between Two Strands of DNA and Limited Metabolic Potential.</title>
        <authorList>
            <person name="Kadnikov V.V."/>
            <person name="Mardanov A.V."/>
            <person name="Beletsky A.V."/>
            <person name="Karnachuk O.V."/>
            <person name="Ravin N.V."/>
        </authorList>
    </citation>
    <scope>NUCLEOTIDE SEQUENCE [LARGE SCALE GENOMIC DNA]</scope>
</reference>
<keyword evidence="1" id="KW-1133">Transmembrane helix</keyword>
<proteinExistence type="predicted"/>
<evidence type="ECO:0000313" key="3">
    <source>
        <dbReference type="Proteomes" id="UP000463983"/>
    </source>
</evidence>
<feature type="transmembrane region" description="Helical" evidence="1">
    <location>
        <begin position="224"/>
        <end position="247"/>
    </location>
</feature>
<evidence type="ECO:0000313" key="2">
    <source>
        <dbReference type="EMBL" id="QHO63462.1"/>
    </source>
</evidence>
<feature type="transmembrane region" description="Helical" evidence="1">
    <location>
        <begin position="390"/>
        <end position="408"/>
    </location>
</feature>
<feature type="transmembrane region" description="Helical" evidence="1">
    <location>
        <begin position="12"/>
        <end position="32"/>
    </location>
</feature>
<feature type="transmembrane region" description="Helical" evidence="1">
    <location>
        <begin position="83"/>
        <end position="108"/>
    </location>
</feature>
<sequence length="569" mass="65161">MFTIKKRIKITPFRLGLLLTILIALLASLPLFKSGYFTMHDDVQVMRLYQMERCFQDGQIPCRWVPDMGGNYGHPLYNYHPVFAYYLGTFFRIFGFSFIAISKILFLLTFLLPAIFIYLLVNAFLGVPAALSAAAFFTFAPYHSLDVYVRGAMTESWGIVFFPAIFLSLYRLSQKPKKPLYFILSTLSLTGLFLAHNIMTLLFTPIALIWGLYWFISNGNLKHLLRLISTFALAVGLSAFFLLPAFFERPLVKIDTLTTDYYNFRHHFASLRQLFLDRSWGYGPSRPGPEDQLSFQLGWPHWWLSVAGLFASLILFIKKRSSVLTRLALFASLLYMASVFMTHAKSVYLWELVPLLSFVQFPWRFLGIAMFAGALLFALLFALIPSRLRWPISLLLSVVIVALNFSYFTPEKHFPNMTDQLKLSGEEYRIQSLATILDYIPTQVKEHPNTLAPALPWVVEGEADISQFRKRSNFWRFTVNNSSNQPAVVRVPVFDFPHWIVLLDQQPIEFHSNNPGGVIEFTIPPGQYTAVGRFTNTPLRSAANLITLSSFAILLIFTIHTAKKHENKK</sequence>
<feature type="transmembrane region" description="Helical" evidence="1">
    <location>
        <begin position="363"/>
        <end position="383"/>
    </location>
</feature>
<feature type="transmembrane region" description="Helical" evidence="1">
    <location>
        <begin position="324"/>
        <end position="343"/>
    </location>
</feature>
<keyword evidence="1" id="KW-0472">Membrane</keyword>
<feature type="transmembrane region" description="Helical" evidence="1">
    <location>
        <begin position="179"/>
        <end position="195"/>
    </location>
</feature>
<dbReference type="AlphaFoldDB" id="A0A857NC31"/>
<evidence type="ECO:0000256" key="1">
    <source>
        <dbReference type="SAM" id="Phobius"/>
    </source>
</evidence>
<evidence type="ECO:0008006" key="4">
    <source>
        <dbReference type="Google" id="ProtNLM"/>
    </source>
</evidence>
<feature type="transmembrane region" description="Helical" evidence="1">
    <location>
        <begin position="152"/>
        <end position="172"/>
    </location>
</feature>